<organism evidence="1 2">
    <name type="scientific">Flavobacterium chungnamense</name>
    <dbReference type="NCBI Taxonomy" id="706182"/>
    <lineage>
        <taxon>Bacteria</taxon>
        <taxon>Pseudomonadati</taxon>
        <taxon>Bacteroidota</taxon>
        <taxon>Flavobacteriia</taxon>
        <taxon>Flavobacteriales</taxon>
        <taxon>Flavobacteriaceae</taxon>
        <taxon>Flavobacterium</taxon>
    </lineage>
</organism>
<dbReference type="EMBL" id="BAABCS010000009">
    <property type="protein sequence ID" value="GAA4046456.1"/>
    <property type="molecule type" value="Genomic_DNA"/>
</dbReference>
<accession>A0ABP7UL84</accession>
<evidence type="ECO:0000313" key="1">
    <source>
        <dbReference type="EMBL" id="GAA4046456.1"/>
    </source>
</evidence>
<evidence type="ECO:0000313" key="2">
    <source>
        <dbReference type="Proteomes" id="UP001500426"/>
    </source>
</evidence>
<keyword evidence="2" id="KW-1185">Reference proteome</keyword>
<name>A0ABP7UL84_9FLAO</name>
<dbReference type="RefSeq" id="WP_345091507.1">
    <property type="nucleotide sequence ID" value="NZ_BAABCS010000009.1"/>
</dbReference>
<gene>
    <name evidence="1" type="ORF">GCM10022388_09870</name>
</gene>
<dbReference type="Proteomes" id="UP001500426">
    <property type="component" value="Unassembled WGS sequence"/>
</dbReference>
<proteinExistence type="predicted"/>
<reference evidence="2" key="1">
    <citation type="journal article" date="2019" name="Int. J. Syst. Evol. Microbiol.">
        <title>The Global Catalogue of Microorganisms (GCM) 10K type strain sequencing project: providing services to taxonomists for standard genome sequencing and annotation.</title>
        <authorList>
            <consortium name="The Broad Institute Genomics Platform"/>
            <consortium name="The Broad Institute Genome Sequencing Center for Infectious Disease"/>
            <person name="Wu L."/>
            <person name="Ma J."/>
        </authorList>
    </citation>
    <scope>NUCLEOTIDE SEQUENCE [LARGE SCALE GENOMIC DNA]</scope>
    <source>
        <strain evidence="2">JCM 17068</strain>
    </source>
</reference>
<sequence>MKQLLYLFFLASVTLVNSQNNQPIIPKEAKLIADFVPRTWKIIAKSEGDLNKDKINDVALVIENTATENIILNEGLGKDTLNINPRFLLVLFKTDSKYVLKSINKKFIPSQDSSVSLCLDDPFMENGGIEIKNGVLNIDLHYWLSCGSWYVTDRNYKFRFKDNNFVLIGYDSSSFHRSSGESQSISINFLSKKKQLITGMNEFEESNPKTTWKSIKIEKLIKLEDITTDSEIDY</sequence>
<protein>
    <submittedName>
        <fullName evidence="1">Uncharacterized protein</fullName>
    </submittedName>
</protein>
<comment type="caution">
    <text evidence="1">The sequence shown here is derived from an EMBL/GenBank/DDBJ whole genome shotgun (WGS) entry which is preliminary data.</text>
</comment>